<sequence length="1024" mass="116430">MHRQGLQAKQSHAQSMYPDPEASAAQVYSSVTGEQPNNSYDATTYDREDTADSADHDFLRDTGGNFEQDEQEFSDADSDYLDLQNDIAKFKDSVLKFRATQRGQDDASQEGRAEGHPPRRGRGRRGRGVNRSRGNIRGTIRGPNKAAEPTGDIKLRLSMAYAAFMNQKYEEARDVLEEIIRINAETHEAWMLLASIFKELGDTDNTLKAMIIASSLRPKDVSAWLHCVDIALEKSVEDRAGYVRSAHHCYSSAIRANPKSIEARMGKASLHLEEGNTGRAISGFEMVLKLSPHNLEVLRRLAEACIEHGTPEKAKTAYQEGIKYYRECFNNVDPPFGWSDLNVYVELLACSEQYHDAIRELKDTSRWLLGRETEKFWSRTDDDREWDSDDVRRISCADYVVGAFPLSTYGPGMPLELRVKLGLYRLYVGHVEEAMIHFQYLKSFSEANTIPDYADMFREVADALNQAAFHKQALDFYEAIQKVPELAVASACVAMGSCYLRIGVPEKAEACFQTAIQLEEDNFEARVQLAKFYEGLNQQERAFGYVNEAISLKRPPPIRLHRQQTDVDNISSSLEQPTKMSRKPRQRSHVKGHKRSRSAEWKTEEAYRAENLQRHYTTMVVEHDKMKLGDESSSRAWMISASHLIDDFRGCKTFYPWDKYVHFMGYSGSDLVQAQATLDTDLAAMANRISQSLGAEHPDSSKAPATGIPTDYRGMPFSTWLDIFLEYAVCLARSGSFRESYEICEAAKDAIVFYQSREDMFLIHICWCTCALIASDEETCVTVARFFMKDYQFTTDSYRMFGALNRLCQSPTSWYNSGPTQKYMLRQIKAMDFSLTDRSNQGKYFAEKGSYSAQDQHGQAIVNVDMDVSLLMLYGFILYSGTSYAYALNYFYRAYALDSSSSIVNLSIGLAYLHLSLKRQADNRQHIISQGLLFMFRYYNNRKQSERIQERQEAHYNIARAYHMLGLTNLAIAYYILVLSEAEQAGSMLEENVTTDAAYNIQSIYAATGNYTLARAVAEKWLVL</sequence>
<evidence type="ECO:0000256" key="2">
    <source>
        <dbReference type="SAM" id="MobiDB-lite"/>
    </source>
</evidence>
<dbReference type="GO" id="GO:0006383">
    <property type="term" value="P:transcription by RNA polymerase III"/>
    <property type="evidence" value="ECO:0007669"/>
    <property type="project" value="InterPro"/>
</dbReference>
<dbReference type="Pfam" id="PF14559">
    <property type="entry name" value="TPR_19"/>
    <property type="match status" value="1"/>
</dbReference>
<evidence type="ECO:0000313" key="5">
    <source>
        <dbReference type="Proteomes" id="UP000256328"/>
    </source>
</evidence>
<dbReference type="PANTHER" id="PTHR23082:SF0">
    <property type="entry name" value="GENERAL TRANSCRIPTION FACTOR 3C POLYPEPTIDE 3"/>
    <property type="match status" value="1"/>
</dbReference>
<dbReference type="GO" id="GO:0000127">
    <property type="term" value="C:transcription factor TFIIIC complex"/>
    <property type="evidence" value="ECO:0007669"/>
    <property type="project" value="TreeGrafter"/>
</dbReference>
<dbReference type="Proteomes" id="UP000256328">
    <property type="component" value="Unassembled WGS sequence"/>
</dbReference>
<keyword evidence="1" id="KW-0802">TPR repeat</keyword>
<evidence type="ECO:0008006" key="6">
    <source>
        <dbReference type="Google" id="ProtNLM"/>
    </source>
</evidence>
<dbReference type="Pfam" id="PF13432">
    <property type="entry name" value="TPR_16"/>
    <property type="match status" value="1"/>
</dbReference>
<dbReference type="AlphaFoldDB" id="A0A3D8SA68"/>
<name>A0A3D8SA68_9HELO</name>
<keyword evidence="5" id="KW-1185">Reference proteome</keyword>
<comment type="caution">
    <text evidence="4">The sequence shown here is derived from an EMBL/GenBank/DDBJ whole genome shotgun (WGS) entry which is preliminary data.</text>
</comment>
<dbReference type="InterPro" id="IPR011990">
    <property type="entry name" value="TPR-like_helical_dom_sf"/>
</dbReference>
<feature type="region of interest" description="Disordered" evidence="2">
    <location>
        <begin position="100"/>
        <end position="149"/>
    </location>
</feature>
<dbReference type="PANTHER" id="PTHR23082">
    <property type="entry name" value="TRANSCRIPTION INITIATION FACTOR IIIC TFIIIC , POLYPEPTIDE 3-RELATED"/>
    <property type="match status" value="1"/>
</dbReference>
<feature type="transmembrane region" description="Helical" evidence="3">
    <location>
        <begin position="868"/>
        <end position="888"/>
    </location>
</feature>
<keyword evidence="3" id="KW-1133">Transmembrane helix</keyword>
<dbReference type="PROSITE" id="PS50005">
    <property type="entry name" value="TPR"/>
    <property type="match status" value="2"/>
</dbReference>
<dbReference type="OrthoDB" id="9991317at2759"/>
<dbReference type="InterPro" id="IPR019734">
    <property type="entry name" value="TPR_rpt"/>
</dbReference>
<feature type="compositionally biased region" description="Polar residues" evidence="2">
    <location>
        <begin position="566"/>
        <end position="579"/>
    </location>
</feature>
<feature type="region of interest" description="Disordered" evidence="2">
    <location>
        <begin position="1"/>
        <end position="75"/>
    </location>
</feature>
<accession>A0A3D8SA68</accession>
<feature type="compositionally biased region" description="Basic and acidic residues" evidence="2">
    <location>
        <begin position="103"/>
        <end position="117"/>
    </location>
</feature>
<evidence type="ECO:0000256" key="3">
    <source>
        <dbReference type="SAM" id="Phobius"/>
    </source>
</evidence>
<evidence type="ECO:0000313" key="4">
    <source>
        <dbReference type="EMBL" id="RDW83173.1"/>
    </source>
</evidence>
<feature type="transmembrane region" description="Helical" evidence="3">
    <location>
        <begin position="961"/>
        <end position="979"/>
    </location>
</feature>
<feature type="compositionally biased region" description="Polar residues" evidence="2">
    <location>
        <begin position="26"/>
        <end position="42"/>
    </location>
</feature>
<dbReference type="EMBL" id="PDLN01000006">
    <property type="protein sequence ID" value="RDW83173.1"/>
    <property type="molecule type" value="Genomic_DNA"/>
</dbReference>
<feature type="compositionally biased region" description="Basic residues" evidence="2">
    <location>
        <begin position="580"/>
        <end position="596"/>
    </location>
</feature>
<feature type="compositionally biased region" description="Basic residues" evidence="2">
    <location>
        <begin position="118"/>
        <end position="130"/>
    </location>
</feature>
<proteinExistence type="predicted"/>
<feature type="repeat" description="TPR" evidence="1">
    <location>
        <begin position="489"/>
        <end position="522"/>
    </location>
</feature>
<dbReference type="InterPro" id="IPR039340">
    <property type="entry name" value="Tfc4/TFIIIC-102/Sfc4"/>
</dbReference>
<protein>
    <recommendedName>
        <fullName evidence="6">TPR-like protein</fullName>
    </recommendedName>
</protein>
<dbReference type="SUPFAM" id="SSF48452">
    <property type="entry name" value="TPR-like"/>
    <property type="match status" value="2"/>
</dbReference>
<organism evidence="4 5">
    <name type="scientific">Coleophoma crateriformis</name>
    <dbReference type="NCBI Taxonomy" id="565419"/>
    <lineage>
        <taxon>Eukaryota</taxon>
        <taxon>Fungi</taxon>
        <taxon>Dikarya</taxon>
        <taxon>Ascomycota</taxon>
        <taxon>Pezizomycotina</taxon>
        <taxon>Leotiomycetes</taxon>
        <taxon>Helotiales</taxon>
        <taxon>Dermateaceae</taxon>
        <taxon>Coleophoma</taxon>
    </lineage>
</organism>
<dbReference type="SMART" id="SM00028">
    <property type="entry name" value="TPR"/>
    <property type="match status" value="8"/>
</dbReference>
<gene>
    <name evidence="4" type="ORF">BP5796_04664</name>
</gene>
<reference evidence="4 5" key="1">
    <citation type="journal article" date="2018" name="IMA Fungus">
        <title>IMA Genome-F 9: Draft genome sequence of Annulohypoxylon stygium, Aspergillus mulundensis, Berkeleyomyces basicola (syn. Thielaviopsis basicola), Ceratocystis smalleyi, two Cercospora beticola strains, Coleophoma cylindrospora, Fusarium fracticaudum, Phialophora cf. hyalina, and Morchella septimelata.</title>
        <authorList>
            <person name="Wingfield B.D."/>
            <person name="Bills G.F."/>
            <person name="Dong Y."/>
            <person name="Huang W."/>
            <person name="Nel W.J."/>
            <person name="Swalarsk-Parry B.S."/>
            <person name="Vaghefi N."/>
            <person name="Wilken P.M."/>
            <person name="An Z."/>
            <person name="de Beer Z.W."/>
            <person name="De Vos L."/>
            <person name="Chen L."/>
            <person name="Duong T.A."/>
            <person name="Gao Y."/>
            <person name="Hammerbacher A."/>
            <person name="Kikkert J.R."/>
            <person name="Li Y."/>
            <person name="Li H."/>
            <person name="Li K."/>
            <person name="Li Q."/>
            <person name="Liu X."/>
            <person name="Ma X."/>
            <person name="Naidoo K."/>
            <person name="Pethybridge S.J."/>
            <person name="Sun J."/>
            <person name="Steenkamp E.T."/>
            <person name="van der Nest M.A."/>
            <person name="van Wyk S."/>
            <person name="Wingfield M.J."/>
            <person name="Xiong C."/>
            <person name="Yue Q."/>
            <person name="Zhang X."/>
        </authorList>
    </citation>
    <scope>NUCLEOTIDE SEQUENCE [LARGE SCALE GENOMIC DNA]</scope>
    <source>
        <strain evidence="4 5">BP5796</strain>
    </source>
</reference>
<evidence type="ECO:0000256" key="1">
    <source>
        <dbReference type="PROSITE-ProRule" id="PRU00339"/>
    </source>
</evidence>
<feature type="compositionally biased region" description="Basic and acidic residues" evidence="2">
    <location>
        <begin position="44"/>
        <end position="60"/>
    </location>
</feature>
<dbReference type="Gene3D" id="1.25.40.10">
    <property type="entry name" value="Tetratricopeptide repeat domain"/>
    <property type="match status" value="3"/>
</dbReference>
<keyword evidence="3" id="KW-0472">Membrane</keyword>
<dbReference type="Pfam" id="PF13181">
    <property type="entry name" value="TPR_8"/>
    <property type="match status" value="2"/>
</dbReference>
<feature type="repeat" description="TPR" evidence="1">
    <location>
        <begin position="261"/>
        <end position="294"/>
    </location>
</feature>
<feature type="region of interest" description="Disordered" evidence="2">
    <location>
        <begin position="564"/>
        <end position="602"/>
    </location>
</feature>
<keyword evidence="3" id="KW-0812">Transmembrane</keyword>